<dbReference type="KEGG" id="pei:H9L10_15095"/>
<evidence type="ECO:0000313" key="2">
    <source>
        <dbReference type="Proteomes" id="UP000515976"/>
    </source>
</evidence>
<gene>
    <name evidence="1" type="ORF">H9L10_15095</name>
</gene>
<dbReference type="AlphaFoldDB" id="A0A7G9R1K7"/>
<organism evidence="1 2">
    <name type="scientific">Phycicoccus endophyticus</name>
    <dbReference type="NCBI Taxonomy" id="1690220"/>
    <lineage>
        <taxon>Bacteria</taxon>
        <taxon>Bacillati</taxon>
        <taxon>Actinomycetota</taxon>
        <taxon>Actinomycetes</taxon>
        <taxon>Micrococcales</taxon>
        <taxon>Intrasporangiaceae</taxon>
        <taxon>Phycicoccus</taxon>
    </lineage>
</organism>
<reference evidence="1 2" key="1">
    <citation type="submission" date="2020-08" db="EMBL/GenBank/DDBJ databases">
        <title>Genome sequence of Phycicoccus endophyticus JCM 31784T.</title>
        <authorList>
            <person name="Hyun D.-W."/>
            <person name="Bae J.-W."/>
        </authorList>
    </citation>
    <scope>NUCLEOTIDE SEQUENCE [LARGE SCALE GENOMIC DNA]</scope>
    <source>
        <strain evidence="1 2">JCM 31784</strain>
    </source>
</reference>
<proteinExistence type="predicted"/>
<evidence type="ECO:0008006" key="3">
    <source>
        <dbReference type="Google" id="ProtNLM"/>
    </source>
</evidence>
<protein>
    <recommendedName>
        <fullName evidence="3">Transposase</fullName>
    </recommendedName>
</protein>
<name>A0A7G9R1K7_9MICO</name>
<evidence type="ECO:0000313" key="1">
    <source>
        <dbReference type="EMBL" id="QNN49482.1"/>
    </source>
</evidence>
<accession>A0A7G9R1K7</accession>
<dbReference type="RefSeq" id="WP_166099292.1">
    <property type="nucleotide sequence ID" value="NZ_CP060712.1"/>
</dbReference>
<sequence>MRPGAALIHGLHITVIDTTTGKLIRQLTLDTTRRYQPQNQGLPEP</sequence>
<dbReference type="EMBL" id="CP060712">
    <property type="protein sequence ID" value="QNN49482.1"/>
    <property type="molecule type" value="Genomic_DNA"/>
</dbReference>
<keyword evidence="2" id="KW-1185">Reference proteome</keyword>
<dbReference type="Proteomes" id="UP000515976">
    <property type="component" value="Chromosome"/>
</dbReference>